<evidence type="ECO:0000256" key="1">
    <source>
        <dbReference type="ARBA" id="ARBA00043985"/>
    </source>
</evidence>
<dbReference type="STRING" id="171383.AKJ31_09420"/>
<evidence type="ECO:0000313" key="3">
    <source>
        <dbReference type="EMBL" id="KOO07909.1"/>
    </source>
</evidence>
<dbReference type="PATRIC" id="fig|171383.3.peg.1925"/>
<comment type="caution">
    <text evidence="3">The sequence shown here is derived from an EMBL/GenBank/DDBJ whole genome shotgun (WGS) entry which is preliminary data.</text>
</comment>
<name>A0A0M0I0P4_9VIBR</name>
<organism evidence="3 4">
    <name type="scientific">Vibrio hepatarius</name>
    <dbReference type="NCBI Taxonomy" id="171383"/>
    <lineage>
        <taxon>Bacteria</taxon>
        <taxon>Pseudomonadati</taxon>
        <taxon>Pseudomonadota</taxon>
        <taxon>Gammaproteobacteria</taxon>
        <taxon>Vibrionales</taxon>
        <taxon>Vibrionaceae</taxon>
        <taxon>Vibrio</taxon>
        <taxon>Vibrio oreintalis group</taxon>
    </lineage>
</organism>
<dbReference type="RefSeq" id="WP_017190659.1">
    <property type="nucleotide sequence ID" value="NZ_LHPI01000007.1"/>
</dbReference>
<dbReference type="Proteomes" id="UP000037530">
    <property type="component" value="Unassembled WGS sequence"/>
</dbReference>
<comment type="similarity">
    <text evidence="1">Belongs to the PspA/Vipp/IM30 family.</text>
</comment>
<dbReference type="EMBL" id="LHPI01000007">
    <property type="protein sequence ID" value="KOO07909.1"/>
    <property type="molecule type" value="Genomic_DNA"/>
</dbReference>
<evidence type="ECO:0000256" key="2">
    <source>
        <dbReference type="SAM" id="Coils"/>
    </source>
</evidence>
<dbReference type="OrthoDB" id="8844617at2"/>
<reference evidence="4" key="1">
    <citation type="submission" date="2015-08" db="EMBL/GenBank/DDBJ databases">
        <title>Vibrio galatheae sp. nov., a novel member of the Vibrionaceae family isolated from the Solomon Islands.</title>
        <authorList>
            <person name="Giubergia S."/>
            <person name="Machado H."/>
            <person name="Mateiu R.V."/>
            <person name="Gram L."/>
        </authorList>
    </citation>
    <scope>NUCLEOTIDE SEQUENCE [LARGE SCALE GENOMIC DNA]</scope>
    <source>
        <strain evidence="4">DSM 19134</strain>
    </source>
</reference>
<gene>
    <name evidence="3" type="ORF">AKJ31_09420</name>
</gene>
<dbReference type="PANTHER" id="PTHR31088:SF9">
    <property type="entry name" value="PHAGE SHOCK PROTEIN A"/>
    <property type="match status" value="1"/>
</dbReference>
<sequence length="230" mass="24672">MSLSKLFRIFTGNVNKAAESVIDANAITILEQEQRESKEAVRKAEDSLVTIVAKRKLSEGKVTGFDKAISEYTDKAIKANEAGHEDLALECAQKVADLNEEKALEEAQLKAFKEAEEKHKSNIAVARKNITSIDRQIDLVKATDSVQKAQAATQASVVGASSKTSTALDSLNRIKAKQAEQSAKLEAQQELSDAETTTDLDQKLKAAGIGGGTTAKDQLAAILNKSKSAE</sequence>
<dbReference type="InterPro" id="IPR007157">
    <property type="entry name" value="PspA_VIPP1"/>
</dbReference>
<evidence type="ECO:0000313" key="4">
    <source>
        <dbReference type="Proteomes" id="UP000037530"/>
    </source>
</evidence>
<keyword evidence="2" id="KW-0175">Coiled coil</keyword>
<dbReference type="AlphaFoldDB" id="A0A0M0I0P4"/>
<protein>
    <submittedName>
        <fullName evidence="3">Phage-shock protein</fullName>
    </submittedName>
</protein>
<proteinExistence type="inferred from homology"/>
<dbReference type="PANTHER" id="PTHR31088">
    <property type="entry name" value="MEMBRANE-ASSOCIATED PROTEIN VIPP1, CHLOROPLASTIC"/>
    <property type="match status" value="1"/>
</dbReference>
<keyword evidence="4" id="KW-1185">Reference proteome</keyword>
<accession>A0A0M0I0P4</accession>
<dbReference type="Pfam" id="PF04012">
    <property type="entry name" value="PspA_IM30"/>
    <property type="match status" value="1"/>
</dbReference>
<feature type="coiled-coil region" evidence="2">
    <location>
        <begin position="168"/>
        <end position="197"/>
    </location>
</feature>